<organism evidence="5 6">
    <name type="scientific">Candidatus Paenalcaligenes intestinipullorum</name>
    <dbReference type="NCBI Taxonomy" id="2838718"/>
    <lineage>
        <taxon>Bacteria</taxon>
        <taxon>Pseudomonadati</taxon>
        <taxon>Pseudomonadota</taxon>
        <taxon>Betaproteobacteria</taxon>
        <taxon>Burkholderiales</taxon>
        <taxon>Alcaligenaceae</taxon>
        <taxon>Paenalcaligenes</taxon>
    </lineage>
</organism>
<dbReference type="InterPro" id="IPR036390">
    <property type="entry name" value="WH_DNA-bd_sf"/>
</dbReference>
<dbReference type="SUPFAM" id="SSF46785">
    <property type="entry name" value="Winged helix' DNA-binding domain"/>
    <property type="match status" value="1"/>
</dbReference>
<evidence type="ECO:0000256" key="2">
    <source>
        <dbReference type="ARBA" id="ARBA00023125"/>
    </source>
</evidence>
<sequence length="222" mass="25193">MSSRRADLVVEFLKQKLAMPEHGPGYKLMPERQLAVQLKVSRRVVREALEQLEREGIIERVPGRGTVVVEQRKPLAIDEVCQHISPAALLTARLTLEPAIAEAAALHATSHQLQQLQLFCEQGEAARSFVEWEESNQAFHACLAEATHNSLLQHFAQILNKTRRHTQWGAVRKAVLDADTRRIYSQQHAQIVTAVRNRDAQNAATTMREHLRMVEQLLLPRL</sequence>
<gene>
    <name evidence="5" type="ORF">H9906_03035</name>
</gene>
<dbReference type="InterPro" id="IPR008920">
    <property type="entry name" value="TF_FadR/GntR_C"/>
</dbReference>
<name>A0A9D2RFN6_9BURK</name>
<dbReference type="PRINTS" id="PR00035">
    <property type="entry name" value="HTHGNTR"/>
</dbReference>
<dbReference type="GO" id="GO:0003677">
    <property type="term" value="F:DNA binding"/>
    <property type="evidence" value="ECO:0007669"/>
    <property type="project" value="UniProtKB-KW"/>
</dbReference>
<evidence type="ECO:0000313" key="6">
    <source>
        <dbReference type="Proteomes" id="UP000823889"/>
    </source>
</evidence>
<dbReference type="GO" id="GO:0003700">
    <property type="term" value="F:DNA-binding transcription factor activity"/>
    <property type="evidence" value="ECO:0007669"/>
    <property type="project" value="InterPro"/>
</dbReference>
<dbReference type="PANTHER" id="PTHR43537:SF5">
    <property type="entry name" value="UXU OPERON TRANSCRIPTIONAL REGULATOR"/>
    <property type="match status" value="1"/>
</dbReference>
<dbReference type="Pfam" id="PF07729">
    <property type="entry name" value="FCD"/>
    <property type="match status" value="1"/>
</dbReference>
<dbReference type="SMART" id="SM00895">
    <property type="entry name" value="FCD"/>
    <property type="match status" value="1"/>
</dbReference>
<reference evidence="5" key="1">
    <citation type="journal article" date="2021" name="PeerJ">
        <title>Extensive microbial diversity within the chicken gut microbiome revealed by metagenomics and culture.</title>
        <authorList>
            <person name="Gilroy R."/>
            <person name="Ravi A."/>
            <person name="Getino M."/>
            <person name="Pursley I."/>
            <person name="Horton D.L."/>
            <person name="Alikhan N.F."/>
            <person name="Baker D."/>
            <person name="Gharbi K."/>
            <person name="Hall N."/>
            <person name="Watson M."/>
            <person name="Adriaenssens E.M."/>
            <person name="Foster-Nyarko E."/>
            <person name="Jarju S."/>
            <person name="Secka A."/>
            <person name="Antonio M."/>
            <person name="Oren A."/>
            <person name="Chaudhuri R.R."/>
            <person name="La Ragione R."/>
            <person name="Hildebrand F."/>
            <person name="Pallen M.J."/>
        </authorList>
    </citation>
    <scope>NUCLEOTIDE SEQUENCE</scope>
    <source>
        <strain evidence="5">9264</strain>
    </source>
</reference>
<keyword evidence="3" id="KW-0804">Transcription</keyword>
<evidence type="ECO:0000256" key="1">
    <source>
        <dbReference type="ARBA" id="ARBA00023015"/>
    </source>
</evidence>
<feature type="domain" description="HTH gntR-type" evidence="4">
    <location>
        <begin position="3"/>
        <end position="71"/>
    </location>
</feature>
<comment type="caution">
    <text evidence="5">The sequence shown here is derived from an EMBL/GenBank/DDBJ whole genome shotgun (WGS) entry which is preliminary data.</text>
</comment>
<accession>A0A9D2RFN6</accession>
<dbReference type="SUPFAM" id="SSF48008">
    <property type="entry name" value="GntR ligand-binding domain-like"/>
    <property type="match status" value="1"/>
</dbReference>
<dbReference type="InterPro" id="IPR000524">
    <property type="entry name" value="Tscrpt_reg_HTH_GntR"/>
</dbReference>
<dbReference type="AlphaFoldDB" id="A0A9D2RFN6"/>
<dbReference type="SMART" id="SM00345">
    <property type="entry name" value="HTH_GNTR"/>
    <property type="match status" value="1"/>
</dbReference>
<dbReference type="Gene3D" id="1.10.10.10">
    <property type="entry name" value="Winged helix-like DNA-binding domain superfamily/Winged helix DNA-binding domain"/>
    <property type="match status" value="1"/>
</dbReference>
<reference evidence="5" key="2">
    <citation type="submission" date="2021-04" db="EMBL/GenBank/DDBJ databases">
        <authorList>
            <person name="Gilroy R."/>
        </authorList>
    </citation>
    <scope>NUCLEOTIDE SEQUENCE</scope>
    <source>
        <strain evidence="5">9264</strain>
    </source>
</reference>
<evidence type="ECO:0000259" key="4">
    <source>
        <dbReference type="PROSITE" id="PS50949"/>
    </source>
</evidence>
<keyword evidence="2" id="KW-0238">DNA-binding</keyword>
<proteinExistence type="predicted"/>
<dbReference type="InterPro" id="IPR036388">
    <property type="entry name" value="WH-like_DNA-bd_sf"/>
</dbReference>
<dbReference type="InterPro" id="IPR011711">
    <property type="entry name" value="GntR_C"/>
</dbReference>
<dbReference type="Gene3D" id="1.20.120.530">
    <property type="entry name" value="GntR ligand-binding domain-like"/>
    <property type="match status" value="1"/>
</dbReference>
<evidence type="ECO:0000256" key="3">
    <source>
        <dbReference type="ARBA" id="ARBA00023163"/>
    </source>
</evidence>
<keyword evidence="1" id="KW-0805">Transcription regulation</keyword>
<protein>
    <submittedName>
        <fullName evidence="5">FCD domain-containing protein</fullName>
    </submittedName>
</protein>
<evidence type="ECO:0000313" key="5">
    <source>
        <dbReference type="EMBL" id="HJD43985.1"/>
    </source>
</evidence>
<dbReference type="Proteomes" id="UP000823889">
    <property type="component" value="Unassembled WGS sequence"/>
</dbReference>
<dbReference type="PANTHER" id="PTHR43537">
    <property type="entry name" value="TRANSCRIPTIONAL REGULATOR, GNTR FAMILY"/>
    <property type="match status" value="1"/>
</dbReference>
<dbReference type="Pfam" id="PF00392">
    <property type="entry name" value="GntR"/>
    <property type="match status" value="1"/>
</dbReference>
<dbReference type="EMBL" id="DWUQ01000058">
    <property type="protein sequence ID" value="HJD43985.1"/>
    <property type="molecule type" value="Genomic_DNA"/>
</dbReference>
<dbReference type="PROSITE" id="PS50949">
    <property type="entry name" value="HTH_GNTR"/>
    <property type="match status" value="1"/>
</dbReference>
<dbReference type="CDD" id="cd07377">
    <property type="entry name" value="WHTH_GntR"/>
    <property type="match status" value="1"/>
</dbReference>